<feature type="chain" id="PRO_5047351698" evidence="8">
    <location>
        <begin position="19"/>
        <end position="845"/>
    </location>
</feature>
<comment type="similarity">
    <text evidence="2 7">Belongs to the peptidase M14 family.</text>
</comment>
<sequence length="845" mass="95886">MRCFVLFFILFISSFNSAASAEPIISPESYFGTALGEKHLRYGQIENYLTYLAQQSNNLTRAKYGQSHQGRALKLSIISSAENLANLDKLRIRHEQLNNPYASKLDTENMPVFIWLSFSSHGNEPSGSHAAIKLIHKLLTDQSPQVQQWLKHSIILLDTIANPDGFDNFAHWANKNYSQYPSDDRQNQANLEPWPSARGNHYHFDLNRDWLPLTQIESQARIEQYHKWKPNLLADFHEMQSDHSYFFQPGVPSRVNPLTPKENIQLTKALTDYTASSFDKQGKLYFSEERFDDFYIGKGSTYPDIQGGLGILLEQAGSLGQVIETQFGQLTFAKTIDNQFTGAISMLRAANAKRVELLNYQQNFFKQSIELAKQDDLSGFIVTAPAGDEQQKLYRFLNLLQQHKINAFKLTDDLSLNKVTYSKETSYWIPLAQAQYRLIKSLFSEQTQFEDHVFYDVTNWNLALAQGIQYQPIEKRLFGIKADSKPWQKNTHTIAEKNALNPAATAWIFNWQAPNAPALLTALLAKKVIVRVAEKPITAVTQTGNKTFSAGSLLVIRSENKQTDLEQLAQLANQYLVSYDNLLTTHTPNGPDLGSAFQVKLSLPNAAILIGDQVSAFEVGQIWHHFDTQLNLPLNQLSIARLKQINLEKYSHLIMPSGDYQTLPKSWVNKLTNWIKQGGTLITLKRASLWASQKGFISNEFLTQRDLELAFKESHYDYQDQEAYLAERMLTGSVFKLNLDTSHPLALGYEQKDLSIFKNDRVMLLQSGSPFHDVARYVNDPLVAGYASKANQKSLANTVALTAYKLGKGQIIAFADDPLYRGYWFASAPLFNNSIYFSHLINFTH</sequence>
<evidence type="ECO:0000256" key="1">
    <source>
        <dbReference type="ARBA" id="ARBA00001947"/>
    </source>
</evidence>
<evidence type="ECO:0000256" key="7">
    <source>
        <dbReference type="PROSITE-ProRule" id="PRU01379"/>
    </source>
</evidence>
<evidence type="ECO:0000313" key="10">
    <source>
        <dbReference type="EMBL" id="WAJ70012.1"/>
    </source>
</evidence>
<dbReference type="SUPFAM" id="SSF53187">
    <property type="entry name" value="Zn-dependent exopeptidases"/>
    <property type="match status" value="1"/>
</dbReference>
<gene>
    <name evidence="10" type="ORF">OLW01_12825</name>
</gene>
<dbReference type="Proteomes" id="UP001163726">
    <property type="component" value="Chromosome"/>
</dbReference>
<dbReference type="EMBL" id="CP109965">
    <property type="protein sequence ID" value="WAJ70012.1"/>
    <property type="molecule type" value="Genomic_DNA"/>
</dbReference>
<dbReference type="Pfam" id="PF00246">
    <property type="entry name" value="Peptidase_M14"/>
    <property type="match status" value="1"/>
</dbReference>
<dbReference type="RefSeq" id="WP_268074311.1">
    <property type="nucleotide sequence ID" value="NZ_CP109965.1"/>
</dbReference>
<feature type="signal peptide" evidence="8">
    <location>
        <begin position="1"/>
        <end position="18"/>
    </location>
</feature>
<keyword evidence="10" id="KW-0121">Carboxypeptidase</keyword>
<comment type="cofactor">
    <cofactor evidence="1">
        <name>Zn(2+)</name>
        <dbReference type="ChEBI" id="CHEBI:29105"/>
    </cofactor>
</comment>
<dbReference type="PROSITE" id="PS52035">
    <property type="entry name" value="PEPTIDASE_M14"/>
    <property type="match status" value="1"/>
</dbReference>
<proteinExistence type="inferred from homology"/>
<name>A0ABY7AKD8_9ALTE</name>
<evidence type="ECO:0000259" key="9">
    <source>
        <dbReference type="PROSITE" id="PS52035"/>
    </source>
</evidence>
<keyword evidence="3" id="KW-0645">Protease</keyword>
<organism evidence="10 11">
    <name type="scientific">Catenovulum adriaticum</name>
    <dbReference type="NCBI Taxonomy" id="2984846"/>
    <lineage>
        <taxon>Bacteria</taxon>
        <taxon>Pseudomonadati</taxon>
        <taxon>Pseudomonadota</taxon>
        <taxon>Gammaproteobacteria</taxon>
        <taxon>Alteromonadales</taxon>
        <taxon>Alteromonadaceae</taxon>
        <taxon>Catenovulum</taxon>
    </lineage>
</organism>
<evidence type="ECO:0000256" key="4">
    <source>
        <dbReference type="ARBA" id="ARBA00022801"/>
    </source>
</evidence>
<protein>
    <submittedName>
        <fullName evidence="10">M14 family zinc carboxypeptidase</fullName>
    </submittedName>
</protein>
<keyword evidence="11" id="KW-1185">Reference proteome</keyword>
<evidence type="ECO:0000256" key="3">
    <source>
        <dbReference type="ARBA" id="ARBA00022670"/>
    </source>
</evidence>
<evidence type="ECO:0000256" key="2">
    <source>
        <dbReference type="ARBA" id="ARBA00005988"/>
    </source>
</evidence>
<comment type="caution">
    <text evidence="7">Lacks conserved residue(s) required for the propagation of feature annotation.</text>
</comment>
<evidence type="ECO:0000256" key="6">
    <source>
        <dbReference type="ARBA" id="ARBA00023049"/>
    </source>
</evidence>
<evidence type="ECO:0000256" key="5">
    <source>
        <dbReference type="ARBA" id="ARBA00022833"/>
    </source>
</evidence>
<keyword evidence="4" id="KW-0378">Hydrolase</keyword>
<dbReference type="InterPro" id="IPR029062">
    <property type="entry name" value="Class_I_gatase-like"/>
</dbReference>
<dbReference type="PANTHER" id="PTHR11705">
    <property type="entry name" value="PROTEASE FAMILY M14 CARBOXYPEPTIDASE A,B"/>
    <property type="match status" value="1"/>
</dbReference>
<keyword evidence="6" id="KW-0482">Metalloprotease</keyword>
<dbReference type="PANTHER" id="PTHR11705:SF143">
    <property type="entry name" value="SLL0236 PROTEIN"/>
    <property type="match status" value="1"/>
</dbReference>
<feature type="domain" description="Peptidase M14" evidence="9">
    <location>
        <begin position="38"/>
        <end position="336"/>
    </location>
</feature>
<dbReference type="SMART" id="SM00631">
    <property type="entry name" value="Zn_pept"/>
    <property type="match status" value="1"/>
</dbReference>
<dbReference type="GO" id="GO:0004180">
    <property type="term" value="F:carboxypeptidase activity"/>
    <property type="evidence" value="ECO:0007669"/>
    <property type="project" value="UniProtKB-KW"/>
</dbReference>
<keyword evidence="8" id="KW-0732">Signal</keyword>
<dbReference type="SUPFAM" id="SSF52317">
    <property type="entry name" value="Class I glutamine amidotransferase-like"/>
    <property type="match status" value="1"/>
</dbReference>
<reference evidence="10" key="1">
    <citation type="submission" date="2022-10" db="EMBL/GenBank/DDBJ databases">
        <title>Catenovulum adriacola sp. nov. isolated in the Harbour of Susak.</title>
        <authorList>
            <person name="Schoch T."/>
            <person name="Reich S.J."/>
            <person name="Stoeferle S."/>
            <person name="Flaiz M."/>
            <person name="Kazda M."/>
            <person name="Riedel C.U."/>
            <person name="Duerre P."/>
        </authorList>
    </citation>
    <scope>NUCLEOTIDE SEQUENCE</scope>
    <source>
        <strain evidence="10">TS8</strain>
    </source>
</reference>
<keyword evidence="5" id="KW-0862">Zinc</keyword>
<accession>A0ABY7AKD8</accession>
<dbReference type="Gene3D" id="3.40.630.10">
    <property type="entry name" value="Zn peptidases"/>
    <property type="match status" value="1"/>
</dbReference>
<evidence type="ECO:0000313" key="11">
    <source>
        <dbReference type="Proteomes" id="UP001163726"/>
    </source>
</evidence>
<evidence type="ECO:0000256" key="8">
    <source>
        <dbReference type="SAM" id="SignalP"/>
    </source>
</evidence>
<dbReference type="InterPro" id="IPR000834">
    <property type="entry name" value="Peptidase_M14"/>
</dbReference>